<feature type="transmembrane region" description="Helical" evidence="1">
    <location>
        <begin position="94"/>
        <end position="115"/>
    </location>
</feature>
<gene>
    <name evidence="2" type="ORF">GSLYS_00016584001</name>
</gene>
<feature type="transmembrane region" description="Helical" evidence="1">
    <location>
        <begin position="121"/>
        <end position="144"/>
    </location>
</feature>
<feature type="transmembrane region" description="Helical" evidence="1">
    <location>
        <begin position="232"/>
        <end position="252"/>
    </location>
</feature>
<evidence type="ECO:0000313" key="3">
    <source>
        <dbReference type="Proteomes" id="UP001497497"/>
    </source>
</evidence>
<feature type="transmembrane region" description="Helical" evidence="1">
    <location>
        <begin position="156"/>
        <end position="177"/>
    </location>
</feature>
<accession>A0AAV2IBM6</accession>
<feature type="transmembrane region" description="Helical" evidence="1">
    <location>
        <begin position="63"/>
        <end position="82"/>
    </location>
</feature>
<evidence type="ECO:0000256" key="1">
    <source>
        <dbReference type="SAM" id="Phobius"/>
    </source>
</evidence>
<organism evidence="2 3">
    <name type="scientific">Lymnaea stagnalis</name>
    <name type="common">Great pond snail</name>
    <name type="synonym">Helix stagnalis</name>
    <dbReference type="NCBI Taxonomy" id="6523"/>
    <lineage>
        <taxon>Eukaryota</taxon>
        <taxon>Metazoa</taxon>
        <taxon>Spiralia</taxon>
        <taxon>Lophotrochozoa</taxon>
        <taxon>Mollusca</taxon>
        <taxon>Gastropoda</taxon>
        <taxon>Heterobranchia</taxon>
        <taxon>Euthyneura</taxon>
        <taxon>Panpulmonata</taxon>
        <taxon>Hygrophila</taxon>
        <taxon>Lymnaeoidea</taxon>
        <taxon>Lymnaeidae</taxon>
        <taxon>Lymnaea</taxon>
    </lineage>
</organism>
<name>A0AAV2IBM6_LYMST</name>
<sequence>MLMFQGTTSFTNVIGLWCLLGGALVLLYSQITTSVYSTQILKVALALGVMGVCVMIVQPQLSLSFYSVFQWAEIVSSFSLAAILSLQVPLSPKLLVASALIFSLCPGVRACIYLWSQLSVIYTSLCVIDSGALLILIFVCVFITEMTGASDTIMKYSIISAVFCSVFLLLLDVVQLMSSTWSPSSALLWSLPAWKAVLVTCLIISITLKVVQTTKGPGKLPITGVDESRVTLPLIANVITLLAFLVACTQGPDDPILHDLWCCLSTTILGCLHQDRIFLPRLTGDKQATPTITACISILVISTLYRSRFWTFSSFLTTAGGLIEVVIVLLILPVFYVAWGILWKGQIASEPAVVFLTPYSVLLIMLATTYTTWILALSCLVSGTWMMMYKLPMVPYSTDPFDHYR</sequence>
<dbReference type="EMBL" id="CAXITT010000522">
    <property type="protein sequence ID" value="CAL1543050.1"/>
    <property type="molecule type" value="Genomic_DNA"/>
</dbReference>
<reference evidence="2 3" key="1">
    <citation type="submission" date="2024-04" db="EMBL/GenBank/DDBJ databases">
        <authorList>
            <consortium name="Genoscope - CEA"/>
            <person name="William W."/>
        </authorList>
    </citation>
    <scope>NUCLEOTIDE SEQUENCE [LARGE SCALE GENOMIC DNA]</scope>
</reference>
<keyword evidence="1" id="KW-1133">Transmembrane helix</keyword>
<feature type="transmembrane region" description="Helical" evidence="1">
    <location>
        <begin position="288"/>
        <end position="305"/>
    </location>
</feature>
<feature type="transmembrane region" description="Helical" evidence="1">
    <location>
        <begin position="6"/>
        <end position="28"/>
    </location>
</feature>
<feature type="transmembrane region" description="Helical" evidence="1">
    <location>
        <begin position="359"/>
        <end position="381"/>
    </location>
</feature>
<keyword evidence="3" id="KW-1185">Reference proteome</keyword>
<feature type="transmembrane region" description="Helical" evidence="1">
    <location>
        <begin position="189"/>
        <end position="211"/>
    </location>
</feature>
<dbReference type="AlphaFoldDB" id="A0AAV2IBM6"/>
<comment type="caution">
    <text evidence="2">The sequence shown here is derived from an EMBL/GenBank/DDBJ whole genome shotgun (WGS) entry which is preliminary data.</text>
</comment>
<protein>
    <recommendedName>
        <fullName evidence="4">NADH dehydrogenase subunit 2</fullName>
    </recommendedName>
</protein>
<feature type="transmembrane region" description="Helical" evidence="1">
    <location>
        <begin position="312"/>
        <end position="339"/>
    </location>
</feature>
<dbReference type="Proteomes" id="UP001497497">
    <property type="component" value="Unassembled WGS sequence"/>
</dbReference>
<keyword evidence="1" id="KW-0812">Transmembrane</keyword>
<keyword evidence="1" id="KW-0472">Membrane</keyword>
<evidence type="ECO:0000313" key="2">
    <source>
        <dbReference type="EMBL" id="CAL1543050.1"/>
    </source>
</evidence>
<proteinExistence type="predicted"/>
<evidence type="ECO:0008006" key="4">
    <source>
        <dbReference type="Google" id="ProtNLM"/>
    </source>
</evidence>
<feature type="transmembrane region" description="Helical" evidence="1">
    <location>
        <begin position="40"/>
        <end position="57"/>
    </location>
</feature>